<feature type="compositionally biased region" description="Polar residues" evidence="1">
    <location>
        <begin position="42"/>
        <end position="67"/>
    </location>
</feature>
<evidence type="ECO:0000313" key="2">
    <source>
        <dbReference type="EMBL" id="GFR98182.1"/>
    </source>
</evidence>
<sequence>MKNHQFERHSKETTRPRHAEERPPSKFDSADQDLSVIFPTRQPRNQNNQRSACEARQSTPNSQLHQSNSRKDGENSRTPVQNKLIDLAK</sequence>
<organism evidence="2 3">
    <name type="scientific">Elysia marginata</name>
    <dbReference type="NCBI Taxonomy" id="1093978"/>
    <lineage>
        <taxon>Eukaryota</taxon>
        <taxon>Metazoa</taxon>
        <taxon>Spiralia</taxon>
        <taxon>Lophotrochozoa</taxon>
        <taxon>Mollusca</taxon>
        <taxon>Gastropoda</taxon>
        <taxon>Heterobranchia</taxon>
        <taxon>Euthyneura</taxon>
        <taxon>Panpulmonata</taxon>
        <taxon>Sacoglossa</taxon>
        <taxon>Placobranchoidea</taxon>
        <taxon>Plakobranchidae</taxon>
        <taxon>Elysia</taxon>
    </lineage>
</organism>
<feature type="compositionally biased region" description="Basic and acidic residues" evidence="1">
    <location>
        <begin position="1"/>
        <end position="29"/>
    </location>
</feature>
<gene>
    <name evidence="2" type="ORF">ElyMa_001011900</name>
</gene>
<dbReference type="EMBL" id="BMAT01002059">
    <property type="protein sequence ID" value="GFR98182.1"/>
    <property type="molecule type" value="Genomic_DNA"/>
</dbReference>
<name>A0AAV4HJ44_9GAST</name>
<reference evidence="2 3" key="1">
    <citation type="journal article" date="2021" name="Elife">
        <title>Chloroplast acquisition without the gene transfer in kleptoplastic sea slugs, Plakobranchus ocellatus.</title>
        <authorList>
            <person name="Maeda T."/>
            <person name="Takahashi S."/>
            <person name="Yoshida T."/>
            <person name="Shimamura S."/>
            <person name="Takaki Y."/>
            <person name="Nagai Y."/>
            <person name="Toyoda A."/>
            <person name="Suzuki Y."/>
            <person name="Arimoto A."/>
            <person name="Ishii H."/>
            <person name="Satoh N."/>
            <person name="Nishiyama T."/>
            <person name="Hasebe M."/>
            <person name="Maruyama T."/>
            <person name="Minagawa J."/>
            <person name="Obokata J."/>
            <person name="Shigenobu S."/>
        </authorList>
    </citation>
    <scope>NUCLEOTIDE SEQUENCE [LARGE SCALE GENOMIC DNA]</scope>
</reference>
<feature type="region of interest" description="Disordered" evidence="1">
    <location>
        <begin position="1"/>
        <end position="89"/>
    </location>
</feature>
<keyword evidence="3" id="KW-1185">Reference proteome</keyword>
<proteinExistence type="predicted"/>
<comment type="caution">
    <text evidence="2">The sequence shown here is derived from an EMBL/GenBank/DDBJ whole genome shotgun (WGS) entry which is preliminary data.</text>
</comment>
<evidence type="ECO:0000256" key="1">
    <source>
        <dbReference type="SAM" id="MobiDB-lite"/>
    </source>
</evidence>
<protein>
    <submittedName>
        <fullName evidence="2">Uncharacterized protein</fullName>
    </submittedName>
</protein>
<accession>A0AAV4HJ44</accession>
<dbReference type="Proteomes" id="UP000762676">
    <property type="component" value="Unassembled WGS sequence"/>
</dbReference>
<dbReference type="AlphaFoldDB" id="A0AAV4HJ44"/>
<evidence type="ECO:0000313" key="3">
    <source>
        <dbReference type="Proteomes" id="UP000762676"/>
    </source>
</evidence>